<reference evidence="3" key="1">
    <citation type="submission" date="2023-10" db="EMBL/GenBank/DDBJ databases">
        <title>Genome assembly of Pristionchus species.</title>
        <authorList>
            <person name="Yoshida K."/>
            <person name="Sommer R.J."/>
        </authorList>
    </citation>
    <scope>NUCLEOTIDE SEQUENCE</scope>
    <source>
        <strain evidence="3">RS0144</strain>
    </source>
</reference>
<feature type="non-terminal residue" evidence="3">
    <location>
        <position position="116"/>
    </location>
</feature>
<keyword evidence="2" id="KW-1133">Transmembrane helix</keyword>
<protein>
    <recommendedName>
        <fullName evidence="5">G protein-coupled receptor</fullName>
    </recommendedName>
</protein>
<feature type="non-terminal residue" evidence="3">
    <location>
        <position position="1"/>
    </location>
</feature>
<feature type="region of interest" description="Disordered" evidence="1">
    <location>
        <begin position="1"/>
        <end position="27"/>
    </location>
</feature>
<evidence type="ECO:0000256" key="2">
    <source>
        <dbReference type="SAM" id="Phobius"/>
    </source>
</evidence>
<dbReference type="Proteomes" id="UP001432027">
    <property type="component" value="Unassembled WGS sequence"/>
</dbReference>
<keyword evidence="2" id="KW-0812">Transmembrane</keyword>
<evidence type="ECO:0000313" key="3">
    <source>
        <dbReference type="EMBL" id="GMS82722.1"/>
    </source>
</evidence>
<evidence type="ECO:0000256" key="1">
    <source>
        <dbReference type="SAM" id="MobiDB-lite"/>
    </source>
</evidence>
<evidence type="ECO:0008006" key="5">
    <source>
        <dbReference type="Google" id="ProtNLM"/>
    </source>
</evidence>
<organism evidence="3 4">
    <name type="scientific">Pristionchus entomophagus</name>
    <dbReference type="NCBI Taxonomy" id="358040"/>
    <lineage>
        <taxon>Eukaryota</taxon>
        <taxon>Metazoa</taxon>
        <taxon>Ecdysozoa</taxon>
        <taxon>Nematoda</taxon>
        <taxon>Chromadorea</taxon>
        <taxon>Rhabditida</taxon>
        <taxon>Rhabditina</taxon>
        <taxon>Diplogasteromorpha</taxon>
        <taxon>Diplogasteroidea</taxon>
        <taxon>Neodiplogasteridae</taxon>
        <taxon>Pristionchus</taxon>
    </lineage>
</organism>
<feature type="compositionally biased region" description="Low complexity" evidence="1">
    <location>
        <begin position="11"/>
        <end position="26"/>
    </location>
</feature>
<feature type="transmembrane region" description="Helical" evidence="2">
    <location>
        <begin position="51"/>
        <end position="75"/>
    </location>
</feature>
<evidence type="ECO:0000313" key="4">
    <source>
        <dbReference type="Proteomes" id="UP001432027"/>
    </source>
</evidence>
<name>A0AAV5SH76_9BILA</name>
<keyword evidence="4" id="KW-1185">Reference proteome</keyword>
<accession>A0AAV5SH76</accession>
<sequence>PESDEEEGKELLSTSSEGSSSVSAKTMKCDVETRKSNIVDEIITDWRAINVISFISFITFMIQYTLNVSAFVYLLQIDRTARVFDQSWVKASHRAIIGATSALFAVHAYTTKTFRF</sequence>
<keyword evidence="2" id="KW-0472">Membrane</keyword>
<proteinExistence type="predicted"/>
<gene>
    <name evidence="3" type="ORF">PENTCL1PPCAC_4897</name>
</gene>
<dbReference type="EMBL" id="BTSX01000002">
    <property type="protein sequence ID" value="GMS82722.1"/>
    <property type="molecule type" value="Genomic_DNA"/>
</dbReference>
<dbReference type="AlphaFoldDB" id="A0AAV5SH76"/>
<comment type="caution">
    <text evidence="3">The sequence shown here is derived from an EMBL/GenBank/DDBJ whole genome shotgun (WGS) entry which is preliminary data.</text>
</comment>